<dbReference type="Pfam" id="PF02706">
    <property type="entry name" value="Wzz"/>
    <property type="match status" value="1"/>
</dbReference>
<dbReference type="GO" id="GO:0005886">
    <property type="term" value="C:plasma membrane"/>
    <property type="evidence" value="ECO:0007669"/>
    <property type="project" value="UniProtKB-SubCell"/>
</dbReference>
<dbReference type="OrthoDB" id="9775724at2"/>
<dbReference type="STRING" id="1123010.SAMN02745724_01845"/>
<evidence type="ECO:0000256" key="3">
    <source>
        <dbReference type="ARBA" id="ARBA00022692"/>
    </source>
</evidence>
<proteinExistence type="predicted"/>
<keyword evidence="3 6" id="KW-0812">Transmembrane</keyword>
<evidence type="ECO:0000313" key="8">
    <source>
        <dbReference type="EMBL" id="SFC52134.1"/>
    </source>
</evidence>
<dbReference type="PANTHER" id="PTHR32309:SF13">
    <property type="entry name" value="FERRIC ENTEROBACTIN TRANSPORT PROTEIN FEPE"/>
    <property type="match status" value="1"/>
</dbReference>
<reference evidence="8 9" key="1">
    <citation type="submission" date="2016-10" db="EMBL/GenBank/DDBJ databases">
        <authorList>
            <person name="de Groot N.N."/>
        </authorList>
    </citation>
    <scope>NUCLEOTIDE SEQUENCE [LARGE SCALE GENOMIC DNA]</scope>
    <source>
        <strain evidence="8 9">DSM 6059</strain>
    </source>
</reference>
<feature type="domain" description="Polysaccharide chain length determinant N-terminal" evidence="7">
    <location>
        <begin position="16"/>
        <end position="115"/>
    </location>
</feature>
<accession>A0A1I1JU86</accession>
<dbReference type="GO" id="GO:0004713">
    <property type="term" value="F:protein tyrosine kinase activity"/>
    <property type="evidence" value="ECO:0007669"/>
    <property type="project" value="TreeGrafter"/>
</dbReference>
<dbReference type="InterPro" id="IPR003856">
    <property type="entry name" value="LPS_length_determ_N"/>
</dbReference>
<dbReference type="InterPro" id="IPR050445">
    <property type="entry name" value="Bact_polysacc_biosynth/exp"/>
</dbReference>
<feature type="transmembrane region" description="Helical" evidence="6">
    <location>
        <begin position="282"/>
        <end position="307"/>
    </location>
</feature>
<sequence length="316" mass="36267">MEHELLGLEDTTEIVSFKKLYRIIWRMKWLIIAITLVFTLGASYYAIKQPNIYRANGIYIPAKNQTGGGLSQLAGQFGGLASMAGISLGGDKGDDNEIAIELLKSRSFLQSFIEKRNILPQIMAAEKWNESTNTLVYNPEIYDIKNNKWVVNESSDKKTKPTAWDAYYKLLGMINVQYMMKKGMVKISVSYLSPEVSVQWLNWLVEDLNQYWRQKDKQQAVESVEYLQKQIRQTNISEMHSIFYNIIAEQTQQILLTEVRKEYLFKTLAPIVTPEEKFAPSRALLCIVGMFIGSLIALLISFVYVSFCPERKAKNI</sequence>
<dbReference type="Proteomes" id="UP000198862">
    <property type="component" value="Unassembled WGS sequence"/>
</dbReference>
<evidence type="ECO:0000256" key="1">
    <source>
        <dbReference type="ARBA" id="ARBA00004651"/>
    </source>
</evidence>
<feature type="transmembrane region" description="Helical" evidence="6">
    <location>
        <begin position="29"/>
        <end position="47"/>
    </location>
</feature>
<organism evidence="8 9">
    <name type="scientific">Pseudoalteromonas denitrificans DSM 6059</name>
    <dbReference type="NCBI Taxonomy" id="1123010"/>
    <lineage>
        <taxon>Bacteria</taxon>
        <taxon>Pseudomonadati</taxon>
        <taxon>Pseudomonadota</taxon>
        <taxon>Gammaproteobacteria</taxon>
        <taxon>Alteromonadales</taxon>
        <taxon>Pseudoalteromonadaceae</taxon>
        <taxon>Pseudoalteromonas</taxon>
    </lineage>
</organism>
<name>A0A1I1JU86_9GAMM</name>
<evidence type="ECO:0000313" key="9">
    <source>
        <dbReference type="Proteomes" id="UP000198862"/>
    </source>
</evidence>
<dbReference type="EMBL" id="FOLO01000011">
    <property type="protein sequence ID" value="SFC52134.1"/>
    <property type="molecule type" value="Genomic_DNA"/>
</dbReference>
<keyword evidence="4 6" id="KW-1133">Transmembrane helix</keyword>
<comment type="subcellular location">
    <subcellularLocation>
        <location evidence="1">Cell membrane</location>
        <topology evidence="1">Multi-pass membrane protein</topology>
    </subcellularLocation>
</comment>
<dbReference type="RefSeq" id="WP_091983022.1">
    <property type="nucleotide sequence ID" value="NZ_FOLO01000011.1"/>
</dbReference>
<keyword evidence="9" id="KW-1185">Reference proteome</keyword>
<protein>
    <submittedName>
        <fullName evidence="8">Chain length determinant protein</fullName>
    </submittedName>
</protein>
<evidence type="ECO:0000256" key="5">
    <source>
        <dbReference type="ARBA" id="ARBA00023136"/>
    </source>
</evidence>
<gene>
    <name evidence="8" type="ORF">SAMN02745724_01845</name>
</gene>
<evidence type="ECO:0000256" key="2">
    <source>
        <dbReference type="ARBA" id="ARBA00022475"/>
    </source>
</evidence>
<keyword evidence="2" id="KW-1003">Cell membrane</keyword>
<evidence type="ECO:0000256" key="4">
    <source>
        <dbReference type="ARBA" id="ARBA00022989"/>
    </source>
</evidence>
<dbReference type="AlphaFoldDB" id="A0A1I1JU86"/>
<evidence type="ECO:0000256" key="6">
    <source>
        <dbReference type="SAM" id="Phobius"/>
    </source>
</evidence>
<evidence type="ECO:0000259" key="7">
    <source>
        <dbReference type="Pfam" id="PF02706"/>
    </source>
</evidence>
<dbReference type="PANTHER" id="PTHR32309">
    <property type="entry name" value="TYROSINE-PROTEIN KINASE"/>
    <property type="match status" value="1"/>
</dbReference>
<keyword evidence="5 6" id="KW-0472">Membrane</keyword>